<evidence type="ECO:0000313" key="3">
    <source>
        <dbReference type="Proteomes" id="UP000623467"/>
    </source>
</evidence>
<dbReference type="InterPro" id="IPR036397">
    <property type="entry name" value="RNaseH_sf"/>
</dbReference>
<feature type="region of interest" description="Disordered" evidence="1">
    <location>
        <begin position="50"/>
        <end position="78"/>
    </location>
</feature>
<keyword evidence="3" id="KW-1185">Reference proteome</keyword>
<evidence type="ECO:0000256" key="1">
    <source>
        <dbReference type="SAM" id="MobiDB-lite"/>
    </source>
</evidence>
<dbReference type="PANTHER" id="PTHR35871:SF1">
    <property type="entry name" value="CXC1-LIKE CYSTEINE CLUSTER ASSOCIATED WITH KDZ TRANSPOSASES DOMAIN-CONTAINING PROTEIN"/>
    <property type="match status" value="1"/>
</dbReference>
<feature type="region of interest" description="Disordered" evidence="1">
    <location>
        <begin position="118"/>
        <end position="241"/>
    </location>
</feature>
<dbReference type="GO" id="GO:0003676">
    <property type="term" value="F:nucleic acid binding"/>
    <property type="evidence" value="ECO:0007669"/>
    <property type="project" value="InterPro"/>
</dbReference>
<dbReference type="PANTHER" id="PTHR35871">
    <property type="entry name" value="EXPRESSED PROTEIN"/>
    <property type="match status" value="1"/>
</dbReference>
<sequence length="800" mass="91343">MTPTVSEDEDMSSGEAGADVPDFDMLDDRQFVLLEDCEWDSGDSDCEYEGGIHDCLPSGSEDYPWTDSDNSSTDDDLSDFDEKTIRELQEELTSLSKPTPYGKLMAQRSQKEWKQVEKNRSLGYNGQGRSTKFREEKATRDRGQAQEAAKTSTDPQIVLMREFFAKKPSAIPTEQGSSAVEDLGPSLSREPEMTPAKLVAYSSDDTDSTDSETDDEEDQPSSAPKPSTSSRLPTIPPLKRRKLDIPVRQMRKIAREKKDEELKKAFSDIKKLMKSKKTVFVAGNNGLQLYRARAIQSYLGMVVKNGRLGIEASERAAESQGFAAKWGGWNVRSWTRRWIRERELPVSRRGAHRKVYSLLDEPGIKAELRAYVCSNKWAMDPMKLADFTAGKLIPEAAKKYALDAVRNEMPQGLKKYMETELFPRLQLKAGKGISLSTARRWLHNEGFQYIGHKKDVYFDGHDRPDVIAYRQKEFLPQMAIYARRLVQYTVGDVERELIKTPDNYVERWLVLCAQDEMTVQSNDDPGKSWVLNNEHKLWKKGRGRGIHRSDMICSTVGHIEEGGESLEYGQSYEGYWDSEKGHAAYAPDVLVVSRMNTKLGGKQAQLRDGWYLRDGQRIIQSMNFPPNHPTYPDQPKGIKAVLLERGFEVAKLHGKCKGSCKDPDAVACCCKCILELQPDFKEQKSLVQEIIAAAGHLCIFLPKFHCELNFIEFFWGMVKRYLREHCDYTFDTLKENLPKALASVPIATIQRWEHRMYRWMDVYRAGMATQDAQLHVRKFGSKQCKSHRRVPERVAQHFDQ</sequence>
<dbReference type="EMBL" id="JACAZH010000001">
    <property type="protein sequence ID" value="KAF7377740.1"/>
    <property type="molecule type" value="Genomic_DNA"/>
</dbReference>
<dbReference type="AlphaFoldDB" id="A0A8H7DKQ0"/>
<proteinExistence type="predicted"/>
<protein>
    <submittedName>
        <fullName evidence="2">Uncharacterized protein</fullName>
    </submittedName>
</protein>
<feature type="compositionally biased region" description="Acidic residues" evidence="1">
    <location>
        <begin position="204"/>
        <end position="219"/>
    </location>
</feature>
<feature type="compositionally biased region" description="Acidic residues" evidence="1">
    <location>
        <begin position="1"/>
        <end position="12"/>
    </location>
</feature>
<accession>A0A8H7DKQ0</accession>
<feature type="compositionally biased region" description="Polar residues" evidence="1">
    <location>
        <begin position="220"/>
        <end position="232"/>
    </location>
</feature>
<dbReference type="Proteomes" id="UP000623467">
    <property type="component" value="Unassembled WGS sequence"/>
</dbReference>
<feature type="compositionally biased region" description="Basic and acidic residues" evidence="1">
    <location>
        <begin position="132"/>
        <end position="144"/>
    </location>
</feature>
<reference evidence="2" key="1">
    <citation type="submission" date="2020-05" db="EMBL/GenBank/DDBJ databases">
        <title>Mycena genomes resolve the evolution of fungal bioluminescence.</title>
        <authorList>
            <person name="Tsai I.J."/>
        </authorList>
    </citation>
    <scope>NUCLEOTIDE SEQUENCE</scope>
    <source>
        <strain evidence="2">160909Yilan</strain>
    </source>
</reference>
<evidence type="ECO:0000313" key="2">
    <source>
        <dbReference type="EMBL" id="KAF7377740.1"/>
    </source>
</evidence>
<gene>
    <name evidence="2" type="ORF">MSAN_00197000</name>
</gene>
<dbReference type="OrthoDB" id="3218065at2759"/>
<feature type="region of interest" description="Disordered" evidence="1">
    <location>
        <begin position="1"/>
        <end position="23"/>
    </location>
</feature>
<dbReference type="Gene3D" id="3.30.420.10">
    <property type="entry name" value="Ribonuclease H-like superfamily/Ribonuclease H"/>
    <property type="match status" value="1"/>
</dbReference>
<organism evidence="2 3">
    <name type="scientific">Mycena sanguinolenta</name>
    <dbReference type="NCBI Taxonomy" id="230812"/>
    <lineage>
        <taxon>Eukaryota</taxon>
        <taxon>Fungi</taxon>
        <taxon>Dikarya</taxon>
        <taxon>Basidiomycota</taxon>
        <taxon>Agaricomycotina</taxon>
        <taxon>Agaricomycetes</taxon>
        <taxon>Agaricomycetidae</taxon>
        <taxon>Agaricales</taxon>
        <taxon>Marasmiineae</taxon>
        <taxon>Mycenaceae</taxon>
        <taxon>Mycena</taxon>
    </lineage>
</organism>
<comment type="caution">
    <text evidence="2">The sequence shown here is derived from an EMBL/GenBank/DDBJ whole genome shotgun (WGS) entry which is preliminary data.</text>
</comment>
<name>A0A8H7DKQ0_9AGAR</name>